<feature type="binding site" evidence="12">
    <location>
        <position position="299"/>
    </location>
    <ligand>
        <name>Zn(2+)</name>
        <dbReference type="ChEBI" id="CHEBI:29105"/>
    </ligand>
</feature>
<evidence type="ECO:0000256" key="8">
    <source>
        <dbReference type="ARBA" id="ARBA00023015"/>
    </source>
</evidence>
<reference evidence="16" key="1">
    <citation type="submission" date="2023-07" db="EMBL/GenBank/DDBJ databases">
        <title>A draft genome of Kazachstania heterogenica Y-27499.</title>
        <authorList>
            <person name="Donic C."/>
            <person name="Kralova J.S."/>
            <person name="Fidel L."/>
            <person name="Ben-Dor S."/>
            <person name="Jung S."/>
        </authorList>
    </citation>
    <scope>NUCLEOTIDE SEQUENCE [LARGE SCALE GENOMIC DNA]</scope>
    <source>
        <strain evidence="16">Y27499</strain>
    </source>
</reference>
<evidence type="ECO:0000313" key="15">
    <source>
        <dbReference type="EMBL" id="KAK5780890.1"/>
    </source>
</evidence>
<dbReference type="PANTHER" id="PTHR11085">
    <property type="entry name" value="NAD-DEPENDENT PROTEIN DEACYLASE SIRTUIN-5, MITOCHONDRIAL-RELATED"/>
    <property type="match status" value="1"/>
</dbReference>
<evidence type="ECO:0000256" key="11">
    <source>
        <dbReference type="ARBA" id="ARBA00023242"/>
    </source>
</evidence>
<dbReference type="AlphaFoldDB" id="A0AAN7WIQ6"/>
<feature type="binding site" evidence="12">
    <location>
        <position position="323"/>
    </location>
    <ligand>
        <name>Zn(2+)</name>
        <dbReference type="ChEBI" id="CHEBI:29105"/>
    </ligand>
</feature>
<feature type="region of interest" description="Disordered" evidence="13">
    <location>
        <begin position="344"/>
        <end position="372"/>
    </location>
</feature>
<evidence type="ECO:0000256" key="3">
    <source>
        <dbReference type="ARBA" id="ARBA00006924"/>
    </source>
</evidence>
<evidence type="ECO:0000256" key="7">
    <source>
        <dbReference type="ARBA" id="ARBA00022833"/>
    </source>
</evidence>
<keyword evidence="9" id="KW-0520">NAD</keyword>
<dbReference type="Proteomes" id="UP001306508">
    <property type="component" value="Unassembled WGS sequence"/>
</dbReference>
<evidence type="ECO:0000256" key="6">
    <source>
        <dbReference type="ARBA" id="ARBA00022723"/>
    </source>
</evidence>
<comment type="similarity">
    <text evidence="3">Belongs to the sirtuin family. Class I subfamily.</text>
</comment>
<dbReference type="Pfam" id="PF04574">
    <property type="entry name" value="DUF592"/>
    <property type="match status" value="1"/>
</dbReference>
<evidence type="ECO:0000256" key="1">
    <source>
        <dbReference type="ARBA" id="ARBA00001947"/>
    </source>
</evidence>
<dbReference type="Gene3D" id="3.40.50.1220">
    <property type="entry name" value="TPP-binding domain"/>
    <property type="match status" value="1"/>
</dbReference>
<sequence>MIEASNIPTASQSSKASNRTNGNEEIAKPAENNQFISKPVTPIKPIGIAKNVVTGKYVFPDINKEDIWNARMFLKYYGVRTFLDKYLPNELNSLYLYFLIKLLGFESKDRVLVRLIQQHIESSVSEDNKYSYTDIDDPLEKKYTVKLIKDLQKAMNKILASRMRLLNFYNVDHFVVALKEAKNIIVLTGAGVSTSLGIPDFRSSEGFYSRIKHLGLDDPQDVFNYEIFTKNPSIFYSIANLVLPPENIYSPLHSFIKMLYDKGKLLRNYTQNIDNLESYAGIPESKLIQCHGSFATASCVTCHWKLPGEKIFENIRKVELPLCPYCYKKRKKLMDLNYKGHTNITDDNNTKEKDNSTTNNNNDSDNDSDSDDWNIDIDETMLKSYGVLKPDITFFGEALPTKFHKSLREDVNKCDMLICIGTSLKVAPVSEIINMIPVKAPQILINRTPVKHASFDLSLLGFCDDIATLVAKECGWDIPHPEWNKYKNKTFTLKEKERGVFNVTATV</sequence>
<dbReference type="InterPro" id="IPR026591">
    <property type="entry name" value="Sirtuin_cat_small_dom_sf"/>
</dbReference>
<evidence type="ECO:0000256" key="2">
    <source>
        <dbReference type="ARBA" id="ARBA00004123"/>
    </source>
</evidence>
<comment type="subcellular location">
    <subcellularLocation>
        <location evidence="2">Nucleus</location>
    </subcellularLocation>
</comment>
<feature type="binding site" evidence="12">
    <location>
        <position position="302"/>
    </location>
    <ligand>
        <name>Zn(2+)</name>
        <dbReference type="ChEBI" id="CHEBI:29105"/>
    </ligand>
</feature>
<dbReference type="Pfam" id="PF02146">
    <property type="entry name" value="SIR2"/>
    <property type="match status" value="1"/>
</dbReference>
<dbReference type="PANTHER" id="PTHR11085:SF9">
    <property type="entry name" value="NAD-DEPENDENT PROTEIN DEACETYLASE SIRTUIN-1"/>
    <property type="match status" value="1"/>
</dbReference>
<evidence type="ECO:0000259" key="14">
    <source>
        <dbReference type="PROSITE" id="PS50305"/>
    </source>
</evidence>
<organism evidence="15 16">
    <name type="scientific">Arxiozyma heterogenica</name>
    <dbReference type="NCBI Taxonomy" id="278026"/>
    <lineage>
        <taxon>Eukaryota</taxon>
        <taxon>Fungi</taxon>
        <taxon>Dikarya</taxon>
        <taxon>Ascomycota</taxon>
        <taxon>Saccharomycotina</taxon>
        <taxon>Saccharomycetes</taxon>
        <taxon>Saccharomycetales</taxon>
        <taxon>Saccharomycetaceae</taxon>
        <taxon>Arxiozyma</taxon>
    </lineage>
</organism>
<dbReference type="InterPro" id="IPR026590">
    <property type="entry name" value="Ssirtuin_cat_dom"/>
</dbReference>
<evidence type="ECO:0000256" key="5">
    <source>
        <dbReference type="ARBA" id="ARBA00022679"/>
    </source>
</evidence>
<keyword evidence="16" id="KW-1185">Reference proteome</keyword>
<evidence type="ECO:0000256" key="9">
    <source>
        <dbReference type="ARBA" id="ARBA00023027"/>
    </source>
</evidence>
<dbReference type="SUPFAM" id="SSF52467">
    <property type="entry name" value="DHS-like NAD/FAD-binding domain"/>
    <property type="match status" value="1"/>
</dbReference>
<dbReference type="GO" id="GO:0005634">
    <property type="term" value="C:nucleus"/>
    <property type="evidence" value="ECO:0007669"/>
    <property type="project" value="UniProtKB-SubCell"/>
</dbReference>
<evidence type="ECO:0000256" key="13">
    <source>
        <dbReference type="SAM" id="MobiDB-lite"/>
    </source>
</evidence>
<evidence type="ECO:0000256" key="12">
    <source>
        <dbReference type="PROSITE-ProRule" id="PRU00236"/>
    </source>
</evidence>
<dbReference type="InterPro" id="IPR007654">
    <property type="entry name" value="NAD-dep_histone_deAcase_SIR2_N"/>
</dbReference>
<feature type="active site" description="Proton acceptor" evidence="12">
    <location>
        <position position="291"/>
    </location>
</feature>
<dbReference type="PROSITE" id="PS50305">
    <property type="entry name" value="SIRTUIN"/>
    <property type="match status" value="1"/>
</dbReference>
<keyword evidence="8" id="KW-0805">Transcription regulation</keyword>
<evidence type="ECO:0000256" key="4">
    <source>
        <dbReference type="ARBA" id="ARBA00022491"/>
    </source>
</evidence>
<comment type="cofactor">
    <cofactor evidence="1">
        <name>Zn(2+)</name>
        <dbReference type="ChEBI" id="CHEBI:29105"/>
    </cofactor>
</comment>
<keyword evidence="6 12" id="KW-0479">Metal-binding</keyword>
<evidence type="ECO:0000313" key="16">
    <source>
        <dbReference type="Proteomes" id="UP001306508"/>
    </source>
</evidence>
<keyword evidence="5" id="KW-0808">Transferase</keyword>
<accession>A0AAN7WIQ6</accession>
<feature type="domain" description="Deacetylase sirtuin-type" evidence="14">
    <location>
        <begin position="164"/>
        <end position="477"/>
    </location>
</feature>
<dbReference type="InterPro" id="IPR029035">
    <property type="entry name" value="DHS-like_NAD/FAD-binding_dom"/>
</dbReference>
<dbReference type="EMBL" id="JAWIZZ010000040">
    <property type="protein sequence ID" value="KAK5780890.1"/>
    <property type="molecule type" value="Genomic_DNA"/>
</dbReference>
<dbReference type="InterPro" id="IPR003000">
    <property type="entry name" value="Sirtuin"/>
</dbReference>
<keyword evidence="4" id="KW-0678">Repressor</keyword>
<dbReference type="Gene3D" id="1.20.120.1710">
    <property type="match status" value="1"/>
</dbReference>
<name>A0AAN7WIQ6_9SACH</name>
<dbReference type="GO" id="GO:0046970">
    <property type="term" value="F:histone H4K16 deacetylase activity, NAD-dependent"/>
    <property type="evidence" value="ECO:0007669"/>
    <property type="project" value="TreeGrafter"/>
</dbReference>
<feature type="region of interest" description="Disordered" evidence="13">
    <location>
        <begin position="1"/>
        <end position="31"/>
    </location>
</feature>
<proteinExistence type="inferred from homology"/>
<keyword evidence="10" id="KW-0804">Transcription</keyword>
<dbReference type="GO" id="GO:0046872">
    <property type="term" value="F:metal ion binding"/>
    <property type="evidence" value="ECO:0007669"/>
    <property type="project" value="UniProtKB-KW"/>
</dbReference>
<dbReference type="InterPro" id="IPR050134">
    <property type="entry name" value="NAD-dep_sirtuin_deacylases"/>
</dbReference>
<keyword evidence="7 12" id="KW-0862">Zinc</keyword>
<gene>
    <name evidence="15" type="ORF">RI543_002017</name>
</gene>
<dbReference type="GO" id="GO:0070403">
    <property type="term" value="F:NAD+ binding"/>
    <property type="evidence" value="ECO:0007669"/>
    <property type="project" value="InterPro"/>
</dbReference>
<keyword evidence="11" id="KW-0539">Nucleus</keyword>
<feature type="binding site" evidence="12">
    <location>
        <position position="326"/>
    </location>
    <ligand>
        <name>Zn(2+)</name>
        <dbReference type="ChEBI" id="CHEBI:29105"/>
    </ligand>
</feature>
<protein>
    <recommendedName>
        <fullName evidence="14">Deacetylase sirtuin-type domain-containing protein</fullName>
    </recommendedName>
</protein>
<evidence type="ECO:0000256" key="10">
    <source>
        <dbReference type="ARBA" id="ARBA00023163"/>
    </source>
</evidence>
<comment type="caution">
    <text evidence="15">The sequence shown here is derived from an EMBL/GenBank/DDBJ whole genome shotgun (WGS) entry which is preliminary data.</text>
</comment>
<dbReference type="Gene3D" id="3.30.1600.10">
    <property type="entry name" value="SIR2/SIRT2 'Small Domain"/>
    <property type="match status" value="1"/>
</dbReference>
<feature type="compositionally biased region" description="Polar residues" evidence="13">
    <location>
        <begin position="1"/>
        <end position="23"/>
    </location>
</feature>